<accession>A0A1T4RK34</accession>
<evidence type="ECO:0000256" key="2">
    <source>
        <dbReference type="PROSITE-ProRule" id="PRU01161"/>
    </source>
</evidence>
<sequence length="395" mass="42952">MLLQWLVLLLLAVVVAGCATPPRSITQEQAKAATVPGFAAVRVPLDASPAEYQRVFRPSKIERKRRLTFLALSGGGAGGAFGAGVLCGWTDRGDRPQFDIVSGVSTGALIAPFAFLGSDYDPVIRKIYTRGFGKRLIDQIDFMGLFGDGLIPQDKMRQMVRPFVDEALLARIAEEYRKGRRLVVLTTNLDSGRAIAWNMGAIAVTGGPRAVALFTAVLAASASVPVAMAPAFIQTVADGIPIEEMHVDGSTTQPILTIPQSLMVNDRGEWSGQTVDLYLVVNAKLEPPFKVVDGSVLDIASQAVATLIRSAEQAQVFATYNFAREHRFGYHLAAIGPDVEDRDFVDEFQTAFMQRLFENGYRRARSGTAFRTRPLPDAPPSRQAESRQPRLVSAE</sequence>
<feature type="active site" description="Nucleophile" evidence="2">
    <location>
        <position position="105"/>
    </location>
</feature>
<keyword evidence="1 2" id="KW-0443">Lipid metabolism</keyword>
<dbReference type="EMBL" id="FUXL01000007">
    <property type="protein sequence ID" value="SKA16370.1"/>
    <property type="molecule type" value="Genomic_DNA"/>
</dbReference>
<keyword evidence="6" id="KW-1185">Reference proteome</keyword>
<feature type="short sequence motif" description="GXGXXG" evidence="2">
    <location>
        <begin position="74"/>
        <end position="79"/>
    </location>
</feature>
<evidence type="ECO:0000256" key="3">
    <source>
        <dbReference type="SAM" id="MobiDB-lite"/>
    </source>
</evidence>
<dbReference type="AlphaFoldDB" id="A0A1T4RK34"/>
<reference evidence="5 6" key="1">
    <citation type="submission" date="2017-02" db="EMBL/GenBank/DDBJ databases">
        <authorList>
            <person name="Peterson S.W."/>
        </authorList>
    </citation>
    <scope>NUCLEOTIDE SEQUENCE [LARGE SCALE GENOMIC DNA]</scope>
    <source>
        <strain evidence="5 6">USBA 369</strain>
    </source>
</reference>
<gene>
    <name evidence="5" type="ORF">SAMN05428963_10716</name>
</gene>
<proteinExistence type="predicted"/>
<dbReference type="STRING" id="1365950.SAMN05428963_10716"/>
<feature type="active site" description="Proton acceptor" evidence="2">
    <location>
        <position position="248"/>
    </location>
</feature>
<evidence type="ECO:0000313" key="5">
    <source>
        <dbReference type="EMBL" id="SKA16370.1"/>
    </source>
</evidence>
<dbReference type="PROSITE" id="PS51635">
    <property type="entry name" value="PNPLA"/>
    <property type="match status" value="1"/>
</dbReference>
<evidence type="ECO:0000256" key="1">
    <source>
        <dbReference type="ARBA" id="ARBA00023098"/>
    </source>
</evidence>
<dbReference type="GO" id="GO:0016042">
    <property type="term" value="P:lipid catabolic process"/>
    <property type="evidence" value="ECO:0007669"/>
    <property type="project" value="UniProtKB-UniRule"/>
</dbReference>
<feature type="region of interest" description="Disordered" evidence="3">
    <location>
        <begin position="369"/>
        <end position="395"/>
    </location>
</feature>
<dbReference type="GO" id="GO:0016787">
    <property type="term" value="F:hydrolase activity"/>
    <property type="evidence" value="ECO:0007669"/>
    <property type="project" value="UniProtKB-UniRule"/>
</dbReference>
<feature type="domain" description="PNPLA" evidence="4">
    <location>
        <begin position="70"/>
        <end position="264"/>
    </location>
</feature>
<dbReference type="RefSeq" id="WP_165690840.1">
    <property type="nucleotide sequence ID" value="NZ_FUXL01000007.1"/>
</dbReference>
<dbReference type="Proteomes" id="UP000190135">
    <property type="component" value="Unassembled WGS sequence"/>
</dbReference>
<evidence type="ECO:0000259" key="4">
    <source>
        <dbReference type="PROSITE" id="PS51635"/>
    </source>
</evidence>
<dbReference type="Gene3D" id="3.40.1090.10">
    <property type="entry name" value="Cytosolic phospholipase A2 catalytic domain"/>
    <property type="match status" value="1"/>
</dbReference>
<protein>
    <submittedName>
        <fullName evidence="5">Patatin-like phospholipase</fullName>
    </submittedName>
</protein>
<organism evidence="5 6">
    <name type="scientific">Consotaella salsifontis</name>
    <dbReference type="NCBI Taxonomy" id="1365950"/>
    <lineage>
        <taxon>Bacteria</taxon>
        <taxon>Pseudomonadati</taxon>
        <taxon>Pseudomonadota</taxon>
        <taxon>Alphaproteobacteria</taxon>
        <taxon>Hyphomicrobiales</taxon>
        <taxon>Aurantimonadaceae</taxon>
        <taxon>Consotaella</taxon>
    </lineage>
</organism>
<comment type="caution">
    <text evidence="2">Lacks conserved residue(s) required for the propagation of feature annotation.</text>
</comment>
<dbReference type="SUPFAM" id="SSF52151">
    <property type="entry name" value="FabD/lysophospholipase-like"/>
    <property type="match status" value="1"/>
</dbReference>
<dbReference type="InterPro" id="IPR016035">
    <property type="entry name" value="Acyl_Trfase/lysoPLipase"/>
</dbReference>
<dbReference type="Pfam" id="PF01734">
    <property type="entry name" value="Patatin"/>
    <property type="match status" value="1"/>
</dbReference>
<evidence type="ECO:0000313" key="6">
    <source>
        <dbReference type="Proteomes" id="UP000190135"/>
    </source>
</evidence>
<keyword evidence="2" id="KW-0442">Lipid degradation</keyword>
<feature type="short sequence motif" description="GXSXG" evidence="2">
    <location>
        <begin position="103"/>
        <end position="107"/>
    </location>
</feature>
<dbReference type="InterPro" id="IPR002641">
    <property type="entry name" value="PNPLA_dom"/>
</dbReference>
<name>A0A1T4RK34_9HYPH</name>
<keyword evidence="2" id="KW-0378">Hydrolase</keyword>